<protein>
    <submittedName>
        <fullName evidence="2">Uncharacterized protein</fullName>
    </submittedName>
</protein>
<dbReference type="EMBL" id="KQ085989">
    <property type="protein sequence ID" value="KLO11945.1"/>
    <property type="molecule type" value="Genomic_DNA"/>
</dbReference>
<organism evidence="2 3">
    <name type="scientific">Schizopora paradoxa</name>
    <dbReference type="NCBI Taxonomy" id="27342"/>
    <lineage>
        <taxon>Eukaryota</taxon>
        <taxon>Fungi</taxon>
        <taxon>Dikarya</taxon>
        <taxon>Basidiomycota</taxon>
        <taxon>Agaricomycotina</taxon>
        <taxon>Agaricomycetes</taxon>
        <taxon>Hymenochaetales</taxon>
        <taxon>Schizoporaceae</taxon>
        <taxon>Schizopora</taxon>
    </lineage>
</organism>
<evidence type="ECO:0000313" key="3">
    <source>
        <dbReference type="Proteomes" id="UP000053477"/>
    </source>
</evidence>
<proteinExistence type="predicted"/>
<gene>
    <name evidence="2" type="ORF">SCHPADRAFT_905618</name>
</gene>
<dbReference type="Proteomes" id="UP000053477">
    <property type="component" value="Unassembled WGS sequence"/>
</dbReference>
<sequence length="98" mass="10943">MHGLAQASRRRKLQRVTTTSRNQFTIITKGNVWRIVPSSLAPIFALPRPRLAVDPPRSKSSSNVVGVILSCASLVFPMYVYKMLAVLHFPATQKLESH</sequence>
<name>A0A0H2RIZ8_9AGAM</name>
<feature type="transmembrane region" description="Helical" evidence="1">
    <location>
        <begin position="64"/>
        <end position="81"/>
    </location>
</feature>
<keyword evidence="3" id="KW-1185">Reference proteome</keyword>
<reference evidence="2 3" key="1">
    <citation type="submission" date="2015-04" db="EMBL/GenBank/DDBJ databases">
        <title>Complete genome sequence of Schizopora paradoxa KUC8140, a cosmopolitan wood degrader in East Asia.</title>
        <authorList>
            <consortium name="DOE Joint Genome Institute"/>
            <person name="Min B."/>
            <person name="Park H."/>
            <person name="Jang Y."/>
            <person name="Kim J.-J."/>
            <person name="Kim K.H."/>
            <person name="Pangilinan J."/>
            <person name="Lipzen A."/>
            <person name="Riley R."/>
            <person name="Grigoriev I.V."/>
            <person name="Spatafora J.W."/>
            <person name="Choi I.-G."/>
        </authorList>
    </citation>
    <scope>NUCLEOTIDE SEQUENCE [LARGE SCALE GENOMIC DNA]</scope>
    <source>
        <strain evidence="2 3">KUC8140</strain>
    </source>
</reference>
<keyword evidence="1" id="KW-0812">Transmembrane</keyword>
<evidence type="ECO:0000256" key="1">
    <source>
        <dbReference type="SAM" id="Phobius"/>
    </source>
</evidence>
<dbReference type="AlphaFoldDB" id="A0A0H2RIZ8"/>
<accession>A0A0H2RIZ8</accession>
<dbReference type="InParanoid" id="A0A0H2RIZ8"/>
<keyword evidence="1" id="KW-1133">Transmembrane helix</keyword>
<keyword evidence="1" id="KW-0472">Membrane</keyword>
<evidence type="ECO:0000313" key="2">
    <source>
        <dbReference type="EMBL" id="KLO11945.1"/>
    </source>
</evidence>